<reference evidence="9" key="1">
    <citation type="journal article" date="2020" name="mSystems">
        <title>Genome- and Community-Level Interaction Insights into Carbon Utilization and Element Cycling Functions of Hydrothermarchaeota in Hydrothermal Sediment.</title>
        <authorList>
            <person name="Zhou Z."/>
            <person name="Liu Y."/>
            <person name="Xu W."/>
            <person name="Pan J."/>
            <person name="Luo Z.H."/>
            <person name="Li M."/>
        </authorList>
    </citation>
    <scope>NUCLEOTIDE SEQUENCE [LARGE SCALE GENOMIC DNA]</scope>
    <source>
        <strain evidence="9">SpSt-695</strain>
    </source>
</reference>
<evidence type="ECO:0000256" key="7">
    <source>
        <dbReference type="RuleBase" id="RU003879"/>
    </source>
</evidence>
<dbReference type="AlphaFoldDB" id="A0A7V3ZT97"/>
<keyword evidence="5 8" id="KW-1133">Transmembrane helix</keyword>
<protein>
    <submittedName>
        <fullName evidence="9">Biopolymer transporter ExbD</fullName>
    </submittedName>
</protein>
<dbReference type="PANTHER" id="PTHR30558:SF3">
    <property type="entry name" value="BIOPOLYMER TRANSPORT PROTEIN EXBD-RELATED"/>
    <property type="match status" value="1"/>
</dbReference>
<comment type="similarity">
    <text evidence="2 7">Belongs to the ExbD/TolR family.</text>
</comment>
<dbReference type="EMBL" id="DTDP01000073">
    <property type="protein sequence ID" value="HGK53724.1"/>
    <property type="molecule type" value="Genomic_DNA"/>
</dbReference>
<comment type="subcellular location">
    <subcellularLocation>
        <location evidence="1">Cell membrane</location>
        <topology evidence="1">Single-pass membrane protein</topology>
    </subcellularLocation>
    <subcellularLocation>
        <location evidence="7">Cell membrane</location>
        <topology evidence="7">Single-pass type II membrane protein</topology>
    </subcellularLocation>
</comment>
<keyword evidence="7" id="KW-0653">Protein transport</keyword>
<keyword evidence="6 8" id="KW-0472">Membrane</keyword>
<dbReference type="Pfam" id="PF02472">
    <property type="entry name" value="ExbD"/>
    <property type="match status" value="1"/>
</dbReference>
<keyword evidence="7" id="KW-0813">Transport</keyword>
<gene>
    <name evidence="9" type="ORF">ENU72_01710</name>
</gene>
<dbReference type="GO" id="GO:0005886">
    <property type="term" value="C:plasma membrane"/>
    <property type="evidence" value="ECO:0007669"/>
    <property type="project" value="UniProtKB-SubCell"/>
</dbReference>
<keyword evidence="4 7" id="KW-0812">Transmembrane</keyword>
<evidence type="ECO:0000313" key="9">
    <source>
        <dbReference type="EMBL" id="HGK53724.1"/>
    </source>
</evidence>
<evidence type="ECO:0000256" key="1">
    <source>
        <dbReference type="ARBA" id="ARBA00004162"/>
    </source>
</evidence>
<evidence type="ECO:0000256" key="5">
    <source>
        <dbReference type="ARBA" id="ARBA00022989"/>
    </source>
</evidence>
<evidence type="ECO:0000256" key="2">
    <source>
        <dbReference type="ARBA" id="ARBA00005811"/>
    </source>
</evidence>
<dbReference type="GO" id="GO:0022857">
    <property type="term" value="F:transmembrane transporter activity"/>
    <property type="evidence" value="ECO:0007669"/>
    <property type="project" value="InterPro"/>
</dbReference>
<keyword evidence="3" id="KW-1003">Cell membrane</keyword>
<dbReference type="PANTHER" id="PTHR30558">
    <property type="entry name" value="EXBD MEMBRANE COMPONENT OF PMF-DRIVEN MACROMOLECULE IMPORT SYSTEM"/>
    <property type="match status" value="1"/>
</dbReference>
<organism evidence="9">
    <name type="scientific">candidate division WOR-3 bacterium</name>
    <dbReference type="NCBI Taxonomy" id="2052148"/>
    <lineage>
        <taxon>Bacteria</taxon>
        <taxon>Bacteria division WOR-3</taxon>
    </lineage>
</organism>
<accession>A0A7V3ZT97</accession>
<evidence type="ECO:0000256" key="8">
    <source>
        <dbReference type="SAM" id="Phobius"/>
    </source>
</evidence>
<name>A0A7V3ZT97_UNCW3</name>
<dbReference type="GO" id="GO:0015031">
    <property type="term" value="P:protein transport"/>
    <property type="evidence" value="ECO:0007669"/>
    <property type="project" value="UniProtKB-KW"/>
</dbReference>
<feature type="transmembrane region" description="Helical" evidence="8">
    <location>
        <begin position="20"/>
        <end position="40"/>
    </location>
</feature>
<sequence length="139" mass="15944">MPFNFRKRKIEEPEIPTASMADIAFLLIIFFMLTTIFSRAKGLKMVLPEKSTEIVKIKSENMMRISINPEGKIFIDDAIIETPIYEIKNIVRERIKENPKLIVLIKTNISAPYNRMIEVYDEVLQGGADKVALQSIKGE</sequence>
<dbReference type="InterPro" id="IPR003400">
    <property type="entry name" value="ExbD"/>
</dbReference>
<dbReference type="Gene3D" id="3.30.420.270">
    <property type="match status" value="1"/>
</dbReference>
<evidence type="ECO:0000256" key="6">
    <source>
        <dbReference type="ARBA" id="ARBA00023136"/>
    </source>
</evidence>
<evidence type="ECO:0000256" key="3">
    <source>
        <dbReference type="ARBA" id="ARBA00022475"/>
    </source>
</evidence>
<comment type="caution">
    <text evidence="9">The sequence shown here is derived from an EMBL/GenBank/DDBJ whole genome shotgun (WGS) entry which is preliminary data.</text>
</comment>
<evidence type="ECO:0000256" key="4">
    <source>
        <dbReference type="ARBA" id="ARBA00022692"/>
    </source>
</evidence>
<proteinExistence type="inferred from homology"/>